<dbReference type="AlphaFoldDB" id="A0A6N4X6M1"/>
<evidence type="ECO:0000313" key="2">
    <source>
        <dbReference type="Proteomes" id="UP000445144"/>
    </source>
</evidence>
<sequence>MGLILILSIEIKVFPMNLYIKSICNVEGCRYKVFIFSILIISI</sequence>
<proteinExistence type="predicted"/>
<evidence type="ECO:0000313" key="1">
    <source>
        <dbReference type="EMBL" id="CAA7195221.1"/>
    </source>
</evidence>
<dbReference type="Proteomes" id="UP000445144">
    <property type="component" value="Unassembled WGS sequence"/>
</dbReference>
<dbReference type="EMBL" id="CACVBR010000009">
    <property type="protein sequence ID" value="CAA7195221.1"/>
    <property type="molecule type" value="Genomic_DNA"/>
</dbReference>
<keyword evidence="2" id="KW-1185">Reference proteome</keyword>
<accession>A0A6N4X6M1</accession>
<protein>
    <submittedName>
        <fullName evidence="1">Uncharacterized protein</fullName>
    </submittedName>
</protein>
<reference evidence="1 2" key="1">
    <citation type="submission" date="2020-01" db="EMBL/GenBank/DDBJ databases">
        <authorList>
            <person name="Rodrigo-Torres L."/>
            <person name="Arahal R. D."/>
            <person name="Lucena T."/>
        </authorList>
    </citation>
    <scope>NUCLEOTIDE SEQUENCE [LARGE SCALE GENOMIC DNA]</scope>
    <source>
        <strain evidence="1 2">CECT 9293</strain>
    </source>
</reference>
<name>A0A6N4X6M1_9FLAO</name>
<organism evidence="1 2">
    <name type="scientific">Chryseobacterium potabilaquae</name>
    <dbReference type="NCBI Taxonomy" id="2675057"/>
    <lineage>
        <taxon>Bacteria</taxon>
        <taxon>Pseudomonadati</taxon>
        <taxon>Bacteroidota</taxon>
        <taxon>Flavobacteriia</taxon>
        <taxon>Flavobacteriales</taxon>
        <taxon>Weeksellaceae</taxon>
        <taxon>Chryseobacterium group</taxon>
        <taxon>Chryseobacterium</taxon>
    </lineage>
</organism>
<gene>
    <name evidence="1" type="ORF">CHRY9293_01451</name>
</gene>